<feature type="transmembrane region" description="Helical" evidence="7">
    <location>
        <begin position="145"/>
        <end position="167"/>
    </location>
</feature>
<keyword evidence="5 7" id="KW-0472">Membrane</keyword>
<dbReference type="RefSeq" id="WP_052832605.1">
    <property type="nucleotide sequence ID" value="NZ_BJYZ01000076.1"/>
</dbReference>
<proteinExistence type="predicted"/>
<gene>
    <name evidence="8" type="ORF">SAE02_75000</name>
</gene>
<evidence type="ECO:0000256" key="6">
    <source>
        <dbReference type="SAM" id="MobiDB-lite"/>
    </source>
</evidence>
<evidence type="ECO:0000256" key="3">
    <source>
        <dbReference type="ARBA" id="ARBA00022692"/>
    </source>
</evidence>
<feature type="region of interest" description="Disordered" evidence="6">
    <location>
        <begin position="287"/>
        <end position="323"/>
    </location>
</feature>
<feature type="transmembrane region" description="Helical" evidence="7">
    <location>
        <begin position="179"/>
        <end position="203"/>
    </location>
</feature>
<evidence type="ECO:0000313" key="9">
    <source>
        <dbReference type="Proteomes" id="UP000321523"/>
    </source>
</evidence>
<organism evidence="8 9">
    <name type="scientific">Skermanella aerolata</name>
    <dbReference type="NCBI Taxonomy" id="393310"/>
    <lineage>
        <taxon>Bacteria</taxon>
        <taxon>Pseudomonadati</taxon>
        <taxon>Pseudomonadota</taxon>
        <taxon>Alphaproteobacteria</taxon>
        <taxon>Rhodospirillales</taxon>
        <taxon>Azospirillaceae</taxon>
        <taxon>Skermanella</taxon>
    </lineage>
</organism>
<accession>A0A512E3Q0</accession>
<keyword evidence="9" id="KW-1185">Reference proteome</keyword>
<dbReference type="PIRSF" id="PIRSF035875">
    <property type="entry name" value="RNase_BN"/>
    <property type="match status" value="1"/>
</dbReference>
<dbReference type="AlphaFoldDB" id="A0A512E3Q0"/>
<keyword evidence="3 7" id="KW-0812">Transmembrane</keyword>
<protein>
    <submittedName>
        <fullName evidence="8">Uncharacterized protein</fullName>
    </submittedName>
</protein>
<dbReference type="Proteomes" id="UP000321523">
    <property type="component" value="Unassembled WGS sequence"/>
</dbReference>
<dbReference type="GO" id="GO:0005886">
    <property type="term" value="C:plasma membrane"/>
    <property type="evidence" value="ECO:0007669"/>
    <property type="project" value="UniProtKB-SubCell"/>
</dbReference>
<evidence type="ECO:0000256" key="1">
    <source>
        <dbReference type="ARBA" id="ARBA00004651"/>
    </source>
</evidence>
<evidence type="ECO:0000256" key="2">
    <source>
        <dbReference type="ARBA" id="ARBA00022475"/>
    </source>
</evidence>
<name>A0A512E3Q0_9PROT</name>
<feature type="transmembrane region" description="Helical" evidence="7">
    <location>
        <begin position="215"/>
        <end position="238"/>
    </location>
</feature>
<evidence type="ECO:0000256" key="7">
    <source>
        <dbReference type="SAM" id="Phobius"/>
    </source>
</evidence>
<comment type="caution">
    <text evidence="8">The sequence shown here is derived from an EMBL/GenBank/DDBJ whole genome shotgun (WGS) entry which is preliminary data.</text>
</comment>
<evidence type="ECO:0000256" key="4">
    <source>
        <dbReference type="ARBA" id="ARBA00022989"/>
    </source>
</evidence>
<reference evidence="8 9" key="1">
    <citation type="submission" date="2019-07" db="EMBL/GenBank/DDBJ databases">
        <title>Whole genome shotgun sequence of Skermanella aerolata NBRC 106429.</title>
        <authorList>
            <person name="Hosoyama A."/>
            <person name="Uohara A."/>
            <person name="Ohji S."/>
            <person name="Ichikawa N."/>
        </authorList>
    </citation>
    <scope>NUCLEOTIDE SEQUENCE [LARGE SCALE GENOMIC DNA]</scope>
    <source>
        <strain evidence="8 9">NBRC 106429</strain>
    </source>
</reference>
<evidence type="ECO:0000313" key="8">
    <source>
        <dbReference type="EMBL" id="GEO43352.1"/>
    </source>
</evidence>
<feature type="transmembrane region" description="Helical" evidence="7">
    <location>
        <begin position="91"/>
        <end position="113"/>
    </location>
</feature>
<dbReference type="PANTHER" id="PTHR30213:SF1">
    <property type="entry name" value="INNER MEMBRANE PROTEIN YHJD"/>
    <property type="match status" value="1"/>
</dbReference>
<dbReference type="EMBL" id="BJYZ01000076">
    <property type="protein sequence ID" value="GEO43352.1"/>
    <property type="molecule type" value="Genomic_DNA"/>
</dbReference>
<dbReference type="Pfam" id="PF03631">
    <property type="entry name" value="Virul_fac_BrkB"/>
    <property type="match status" value="1"/>
</dbReference>
<evidence type="ECO:0000256" key="5">
    <source>
        <dbReference type="ARBA" id="ARBA00023136"/>
    </source>
</evidence>
<dbReference type="PANTHER" id="PTHR30213">
    <property type="entry name" value="INNER MEMBRANE PROTEIN YHJD"/>
    <property type="match status" value="1"/>
</dbReference>
<dbReference type="InterPro" id="IPR017039">
    <property type="entry name" value="Virul_fac_BrkB"/>
</dbReference>
<keyword evidence="4 7" id="KW-1133">Transmembrane helix</keyword>
<keyword evidence="2" id="KW-1003">Cell membrane</keyword>
<comment type="subcellular location">
    <subcellularLocation>
        <location evidence="1">Cell membrane</location>
        <topology evidence="1">Multi-pass membrane protein</topology>
    </subcellularLocation>
</comment>
<feature type="transmembrane region" description="Helical" evidence="7">
    <location>
        <begin position="250"/>
        <end position="270"/>
    </location>
</feature>
<feature type="compositionally biased region" description="Low complexity" evidence="6">
    <location>
        <begin position="305"/>
        <end position="314"/>
    </location>
</feature>
<dbReference type="OrthoDB" id="9797028at2"/>
<sequence length="323" mass="34577">MGFIRRAWDILYDAAMGWIDDEAMTRGAAIAFYTIFALAPFVILVTAIAGLVIGRQAAQDALMGEIGGLIGSEAVTTLQSLASSANDTRTGAIATIFGISTILIGATTVFVELQTSLNRIWKATPPIASTASTITWLVMMRLKGLALIGMIGFLLIVSLVVSAILAAVSRWFEGMMPDLFVVVWITNVVSSLVVFTILFALVYRALPDTQIPWTDLWLGAAITAVLFTAGKSMIGLYLGTSGVTSAYGAAGSFVLILLWVYYSAVIFLFGAEITRAYSERVGSRARLDQGDKPFNPTVAGRRRSAASSRPRWPADGASGRRQS</sequence>
<feature type="transmembrane region" description="Helical" evidence="7">
    <location>
        <begin position="30"/>
        <end position="54"/>
    </location>
</feature>